<accession>A0A835YK67</accession>
<evidence type="ECO:0000256" key="1">
    <source>
        <dbReference type="ARBA" id="ARBA00001966"/>
    </source>
</evidence>
<comment type="caution">
    <text evidence="7">The sequence shown here is derived from an EMBL/GenBank/DDBJ whole genome shotgun (WGS) entry which is preliminary data.</text>
</comment>
<keyword evidence="3" id="KW-0479">Metal-binding</keyword>
<keyword evidence="4" id="KW-0408">Iron</keyword>
<dbReference type="GO" id="GO:0051536">
    <property type="term" value="F:iron-sulfur cluster binding"/>
    <property type="evidence" value="ECO:0007669"/>
    <property type="project" value="UniProtKB-KW"/>
</dbReference>
<proteinExistence type="predicted"/>
<protein>
    <recommendedName>
        <fullName evidence="6">Elp3/MiaA/NifB-like radical SAM core domain-containing protein</fullName>
    </recommendedName>
</protein>
<keyword evidence="2" id="KW-0949">S-adenosyl-L-methionine</keyword>
<keyword evidence="5" id="KW-0411">Iron-sulfur</keyword>
<dbReference type="Pfam" id="PF04055">
    <property type="entry name" value="Radical_SAM"/>
    <property type="match status" value="1"/>
</dbReference>
<evidence type="ECO:0000256" key="2">
    <source>
        <dbReference type="ARBA" id="ARBA00022691"/>
    </source>
</evidence>
<dbReference type="EMBL" id="JAFCMP010000533">
    <property type="protein sequence ID" value="KAG5176804.1"/>
    <property type="molecule type" value="Genomic_DNA"/>
</dbReference>
<dbReference type="SUPFAM" id="SSF102114">
    <property type="entry name" value="Radical SAM enzymes"/>
    <property type="match status" value="1"/>
</dbReference>
<organism evidence="7 8">
    <name type="scientific">Tribonema minus</name>
    <dbReference type="NCBI Taxonomy" id="303371"/>
    <lineage>
        <taxon>Eukaryota</taxon>
        <taxon>Sar</taxon>
        <taxon>Stramenopiles</taxon>
        <taxon>Ochrophyta</taxon>
        <taxon>PX clade</taxon>
        <taxon>Xanthophyceae</taxon>
        <taxon>Tribonematales</taxon>
        <taxon>Tribonemataceae</taxon>
        <taxon>Tribonema</taxon>
    </lineage>
</organism>
<evidence type="ECO:0000259" key="6">
    <source>
        <dbReference type="SMART" id="SM00729"/>
    </source>
</evidence>
<evidence type="ECO:0000256" key="5">
    <source>
        <dbReference type="ARBA" id="ARBA00023014"/>
    </source>
</evidence>
<evidence type="ECO:0000313" key="7">
    <source>
        <dbReference type="EMBL" id="KAG5176804.1"/>
    </source>
</evidence>
<dbReference type="CDD" id="cd01335">
    <property type="entry name" value="Radical_SAM"/>
    <property type="match status" value="1"/>
</dbReference>
<dbReference type="PANTHER" id="PTHR43409:SF16">
    <property type="entry name" value="SLR0320 PROTEIN"/>
    <property type="match status" value="1"/>
</dbReference>
<evidence type="ECO:0000256" key="4">
    <source>
        <dbReference type="ARBA" id="ARBA00023004"/>
    </source>
</evidence>
<dbReference type="GO" id="GO:0005829">
    <property type="term" value="C:cytosol"/>
    <property type="evidence" value="ECO:0007669"/>
    <property type="project" value="TreeGrafter"/>
</dbReference>
<dbReference type="InterPro" id="IPR058240">
    <property type="entry name" value="rSAM_sf"/>
</dbReference>
<comment type="cofactor">
    <cofactor evidence="1">
        <name>[4Fe-4S] cluster</name>
        <dbReference type="ChEBI" id="CHEBI:49883"/>
    </cofactor>
</comment>
<feature type="domain" description="Elp3/MiaA/NifB-like radical SAM core" evidence="6">
    <location>
        <begin position="285"/>
        <end position="505"/>
    </location>
</feature>
<reference evidence="7" key="1">
    <citation type="submission" date="2021-02" db="EMBL/GenBank/DDBJ databases">
        <title>First Annotated Genome of the Yellow-green Alga Tribonema minus.</title>
        <authorList>
            <person name="Mahan K.M."/>
        </authorList>
    </citation>
    <scope>NUCLEOTIDE SEQUENCE</scope>
    <source>
        <strain evidence="7">UTEX B ZZ1240</strain>
    </source>
</reference>
<dbReference type="Proteomes" id="UP000664859">
    <property type="component" value="Unassembled WGS sequence"/>
</dbReference>
<dbReference type="AlphaFoldDB" id="A0A835YK67"/>
<dbReference type="GO" id="GO:0003824">
    <property type="term" value="F:catalytic activity"/>
    <property type="evidence" value="ECO:0007669"/>
    <property type="project" value="InterPro"/>
</dbReference>
<dbReference type="SFLD" id="SFLDS00029">
    <property type="entry name" value="Radical_SAM"/>
    <property type="match status" value="1"/>
</dbReference>
<dbReference type="InterPro" id="IPR051198">
    <property type="entry name" value="BchE-like"/>
</dbReference>
<dbReference type="InterPro" id="IPR007197">
    <property type="entry name" value="rSAM"/>
</dbReference>
<dbReference type="SMART" id="SM00729">
    <property type="entry name" value="Elp3"/>
    <property type="match status" value="1"/>
</dbReference>
<dbReference type="InterPro" id="IPR023404">
    <property type="entry name" value="rSAM_horseshoe"/>
</dbReference>
<name>A0A835YK67_9STRA</name>
<dbReference type="SFLD" id="SFLDG01082">
    <property type="entry name" value="B12-binding_domain_containing"/>
    <property type="match status" value="1"/>
</dbReference>
<dbReference type="Gene3D" id="3.80.30.20">
    <property type="entry name" value="tm_1862 like domain"/>
    <property type="match status" value="1"/>
</dbReference>
<dbReference type="InterPro" id="IPR006638">
    <property type="entry name" value="Elp3/MiaA/NifB-like_rSAM"/>
</dbReference>
<dbReference type="GO" id="GO:0046872">
    <property type="term" value="F:metal ion binding"/>
    <property type="evidence" value="ECO:0007669"/>
    <property type="project" value="UniProtKB-KW"/>
</dbReference>
<sequence>MPQWHLLPRRLLRQAARRRLLLPALGWGRPKDPPISLGAASIVAALTHPDPSTGPAVEVQHRTWVVNSTSFDADEVVAWAMEADCAALTSQQQGISSSWDFAIGAFVWNECHVQHILTELQRRGFSGRLIVGGPQVSYVTHGVSQYYPQADVLIRGYAEQALHQLLVAEQACPDIPGVHYRGQPDRGLSCRTVLDELPSPLLTGESSVYNFKLRTGVCPLEALQRRSHETFDACIRKGSCSGCMRASPLARAASAFATAECAAHAVLTPLRVCAACATGVVKPQRFVRWETQRGCPFSCSFCQHRARGNEALRRRQFAALRVEAEIDWICANDVIQDVAVLDATFNSGPQSLTTLRRLAERGFAGHISLQCRLELITSEFLDAVTALDAGGARCMLEFGLLTIHAAEQEVIKRRNNPAKADAALAQCRARGIHFELSLMYGLPRQTVDSFAQSLERELGLVESTNFNTALGPEFGEQGRVAGAIPHVVASPSFSTDDWLAMVRMAEGKDA</sequence>
<dbReference type="PANTHER" id="PTHR43409">
    <property type="entry name" value="ANAEROBIC MAGNESIUM-PROTOPORPHYRIN IX MONOMETHYL ESTER CYCLASE-RELATED"/>
    <property type="match status" value="1"/>
</dbReference>
<gene>
    <name evidence="7" type="ORF">JKP88DRAFT_265331</name>
</gene>
<keyword evidence="8" id="KW-1185">Reference proteome</keyword>
<evidence type="ECO:0000313" key="8">
    <source>
        <dbReference type="Proteomes" id="UP000664859"/>
    </source>
</evidence>
<evidence type="ECO:0000256" key="3">
    <source>
        <dbReference type="ARBA" id="ARBA00022723"/>
    </source>
</evidence>
<dbReference type="OrthoDB" id="431409at2759"/>